<accession>R7TVX8</accession>
<organism evidence="11">
    <name type="scientific">Capitella teleta</name>
    <name type="common">Polychaete worm</name>
    <dbReference type="NCBI Taxonomy" id="283909"/>
    <lineage>
        <taxon>Eukaryota</taxon>
        <taxon>Metazoa</taxon>
        <taxon>Spiralia</taxon>
        <taxon>Lophotrochozoa</taxon>
        <taxon>Annelida</taxon>
        <taxon>Polychaeta</taxon>
        <taxon>Sedentaria</taxon>
        <taxon>Scolecida</taxon>
        <taxon>Capitellidae</taxon>
        <taxon>Capitella</taxon>
    </lineage>
</organism>
<dbReference type="EMBL" id="AMQN01027244">
    <property type="status" value="NOT_ANNOTATED_CDS"/>
    <property type="molecule type" value="Genomic_DNA"/>
</dbReference>
<dbReference type="InterPro" id="IPR011527">
    <property type="entry name" value="ABC1_TM_dom"/>
</dbReference>
<evidence type="ECO:0000256" key="3">
    <source>
        <dbReference type="ARBA" id="ARBA00022448"/>
    </source>
</evidence>
<dbReference type="OMA" id="LIANIMR"/>
<reference evidence="13" key="1">
    <citation type="submission" date="2012-12" db="EMBL/GenBank/DDBJ databases">
        <authorList>
            <person name="Hellsten U."/>
            <person name="Grimwood J."/>
            <person name="Chapman J.A."/>
            <person name="Shapiro H."/>
            <person name="Aerts A."/>
            <person name="Otillar R.P."/>
            <person name="Terry A.Y."/>
            <person name="Boore J.L."/>
            <person name="Simakov O."/>
            <person name="Marletaz F."/>
            <person name="Cho S.-J."/>
            <person name="Edsinger-Gonzales E."/>
            <person name="Havlak P."/>
            <person name="Kuo D.-H."/>
            <person name="Larsson T."/>
            <person name="Lv J."/>
            <person name="Arendt D."/>
            <person name="Savage R."/>
            <person name="Osoegawa K."/>
            <person name="de Jong P."/>
            <person name="Lindberg D.R."/>
            <person name="Seaver E.C."/>
            <person name="Weisblat D.A."/>
            <person name="Putnam N.H."/>
            <person name="Grigoriev I.V."/>
            <person name="Rokhsar D.S."/>
        </authorList>
    </citation>
    <scope>NUCLEOTIDE SEQUENCE</scope>
    <source>
        <strain evidence="13">I ESC-2004</strain>
    </source>
</reference>
<name>R7TVX8_CAPTE</name>
<dbReference type="PANTHER" id="PTHR24223">
    <property type="entry name" value="ATP-BINDING CASSETTE SUB-FAMILY C"/>
    <property type="match status" value="1"/>
</dbReference>
<proteinExistence type="inferred from homology"/>
<evidence type="ECO:0000256" key="6">
    <source>
        <dbReference type="ARBA" id="ARBA00022840"/>
    </source>
</evidence>
<dbReference type="InterPro" id="IPR036640">
    <property type="entry name" value="ABC1_TM_sf"/>
</dbReference>
<dbReference type="STRING" id="283909.R7TVX8"/>
<evidence type="ECO:0000256" key="2">
    <source>
        <dbReference type="ARBA" id="ARBA00009726"/>
    </source>
</evidence>
<dbReference type="EMBL" id="KB308268">
    <property type="protein sequence ID" value="ELT98063.1"/>
    <property type="molecule type" value="Genomic_DNA"/>
</dbReference>
<evidence type="ECO:0000313" key="11">
    <source>
        <dbReference type="EMBL" id="ELT98063.1"/>
    </source>
</evidence>
<dbReference type="OrthoDB" id="6500128at2759"/>
<dbReference type="Pfam" id="PF00664">
    <property type="entry name" value="ABC_membrane"/>
    <property type="match status" value="1"/>
</dbReference>
<feature type="transmembrane region" description="Helical" evidence="9">
    <location>
        <begin position="21"/>
        <end position="41"/>
    </location>
</feature>
<keyword evidence="6" id="KW-0067">ATP-binding</keyword>
<dbReference type="PANTHER" id="PTHR24223:SF456">
    <property type="entry name" value="MULTIDRUG RESISTANCE-ASSOCIATED PROTEIN LETHAL(2)03659"/>
    <property type="match status" value="1"/>
</dbReference>
<dbReference type="GO" id="GO:0016020">
    <property type="term" value="C:membrane"/>
    <property type="evidence" value="ECO:0007669"/>
    <property type="project" value="UniProtKB-SubCell"/>
</dbReference>
<keyword evidence="5" id="KW-0547">Nucleotide-binding</keyword>
<evidence type="ECO:0000256" key="7">
    <source>
        <dbReference type="ARBA" id="ARBA00022989"/>
    </source>
</evidence>
<comment type="subcellular location">
    <subcellularLocation>
        <location evidence="1">Membrane</location>
        <topology evidence="1">Multi-pass membrane protein</topology>
    </subcellularLocation>
</comment>
<keyword evidence="13" id="KW-1185">Reference proteome</keyword>
<sequence length="162" mass="18487">RIINRFSADIGALDNFLPDNLYKFIKYVGYVIGNMIVMVIIDPYLSIPLLPLVIGIGLVRRIFVRTQSKCQRITATALSPTLTHLCSSLEGIHTIRSSKSEKLCILDFDRHYDFFLSCFFTEIGVVSWFIFRIQFLSAMFNVVACILSVSMAHREYYISGNT</sequence>
<dbReference type="GO" id="GO:0140359">
    <property type="term" value="F:ABC-type transporter activity"/>
    <property type="evidence" value="ECO:0007669"/>
    <property type="project" value="InterPro"/>
</dbReference>
<dbReference type="Gene3D" id="1.20.1560.10">
    <property type="entry name" value="ABC transporter type 1, transmembrane domain"/>
    <property type="match status" value="1"/>
</dbReference>
<keyword evidence="8 9" id="KW-0472">Membrane</keyword>
<feature type="domain" description="ABC transmembrane type-1" evidence="10">
    <location>
        <begin position="1"/>
        <end position="162"/>
    </location>
</feature>
<dbReference type="PROSITE" id="PS50929">
    <property type="entry name" value="ABC_TM1F"/>
    <property type="match status" value="1"/>
</dbReference>
<keyword evidence="4 9" id="KW-0812">Transmembrane</keyword>
<evidence type="ECO:0000256" key="1">
    <source>
        <dbReference type="ARBA" id="ARBA00004141"/>
    </source>
</evidence>
<keyword evidence="7 9" id="KW-1133">Transmembrane helix</keyword>
<dbReference type="Proteomes" id="UP000014760">
    <property type="component" value="Unassembled WGS sequence"/>
</dbReference>
<evidence type="ECO:0000256" key="8">
    <source>
        <dbReference type="ARBA" id="ARBA00023136"/>
    </source>
</evidence>
<protein>
    <recommendedName>
        <fullName evidence="10">ABC transmembrane type-1 domain-containing protein</fullName>
    </recommendedName>
</protein>
<evidence type="ECO:0000313" key="12">
    <source>
        <dbReference type="EnsemblMetazoa" id="CapteP101137"/>
    </source>
</evidence>
<feature type="transmembrane region" description="Helical" evidence="9">
    <location>
        <begin position="112"/>
        <end position="130"/>
    </location>
</feature>
<reference evidence="11 13" key="2">
    <citation type="journal article" date="2013" name="Nature">
        <title>Insights into bilaterian evolution from three spiralian genomes.</title>
        <authorList>
            <person name="Simakov O."/>
            <person name="Marletaz F."/>
            <person name="Cho S.J."/>
            <person name="Edsinger-Gonzales E."/>
            <person name="Havlak P."/>
            <person name="Hellsten U."/>
            <person name="Kuo D.H."/>
            <person name="Larsson T."/>
            <person name="Lv J."/>
            <person name="Arendt D."/>
            <person name="Savage R."/>
            <person name="Osoegawa K."/>
            <person name="de Jong P."/>
            <person name="Grimwood J."/>
            <person name="Chapman J.A."/>
            <person name="Shapiro H."/>
            <person name="Aerts A."/>
            <person name="Otillar R.P."/>
            <person name="Terry A.Y."/>
            <person name="Boore J.L."/>
            <person name="Grigoriev I.V."/>
            <person name="Lindberg D.R."/>
            <person name="Seaver E.C."/>
            <person name="Weisblat D.A."/>
            <person name="Putnam N.H."/>
            <person name="Rokhsar D.S."/>
        </authorList>
    </citation>
    <scope>NUCLEOTIDE SEQUENCE</scope>
    <source>
        <strain evidence="11 13">I ESC-2004</strain>
    </source>
</reference>
<dbReference type="HOGENOM" id="CLU_1639589_0_0_1"/>
<reference evidence="12" key="3">
    <citation type="submission" date="2015-06" db="UniProtKB">
        <authorList>
            <consortium name="EnsemblMetazoa"/>
        </authorList>
    </citation>
    <scope>IDENTIFICATION</scope>
</reference>
<comment type="similarity">
    <text evidence="2">Belongs to the ABC transporter superfamily. ABCC family. Conjugate transporter (TC 3.A.1.208) subfamily.</text>
</comment>
<dbReference type="AlphaFoldDB" id="R7TVX8"/>
<evidence type="ECO:0000256" key="9">
    <source>
        <dbReference type="SAM" id="Phobius"/>
    </source>
</evidence>
<evidence type="ECO:0000259" key="10">
    <source>
        <dbReference type="PROSITE" id="PS50929"/>
    </source>
</evidence>
<dbReference type="SUPFAM" id="SSF90123">
    <property type="entry name" value="ABC transporter transmembrane region"/>
    <property type="match status" value="1"/>
</dbReference>
<feature type="non-terminal residue" evidence="11">
    <location>
        <position position="1"/>
    </location>
</feature>
<keyword evidence="3" id="KW-0813">Transport</keyword>
<dbReference type="GO" id="GO:0005524">
    <property type="term" value="F:ATP binding"/>
    <property type="evidence" value="ECO:0007669"/>
    <property type="project" value="UniProtKB-KW"/>
</dbReference>
<dbReference type="EnsemblMetazoa" id="CapteT101137">
    <property type="protein sequence ID" value="CapteP101137"/>
    <property type="gene ID" value="CapteG101137"/>
</dbReference>
<evidence type="ECO:0000313" key="13">
    <source>
        <dbReference type="Proteomes" id="UP000014760"/>
    </source>
</evidence>
<gene>
    <name evidence="11" type="ORF">CAPTEDRAFT_101137</name>
</gene>
<evidence type="ECO:0000256" key="5">
    <source>
        <dbReference type="ARBA" id="ARBA00022741"/>
    </source>
</evidence>
<dbReference type="InterPro" id="IPR050173">
    <property type="entry name" value="ABC_transporter_C-like"/>
</dbReference>
<evidence type="ECO:0000256" key="4">
    <source>
        <dbReference type="ARBA" id="ARBA00022692"/>
    </source>
</evidence>
<feature type="transmembrane region" description="Helical" evidence="9">
    <location>
        <begin position="47"/>
        <end position="63"/>
    </location>
</feature>